<comment type="caution">
    <text evidence="2">The sequence shown here is derived from an EMBL/GenBank/DDBJ whole genome shotgun (WGS) entry which is preliminary data.</text>
</comment>
<sequence length="153" mass="17709">MALRKKDKPIKKPKPIIGKVDVADMPMFNLKKVNVKIDSGAYTSTIHCSVIEKTDKGLHVVFLDENESGYTGESFYFQEYEKKKVRSSSGQMQLRYIIQGNIVLFGKKHSTEFTLSNRELMRYPVLLGRKLLSNRFMIDTTLSNESYKYIKQE</sequence>
<dbReference type="InterPro" id="IPR021109">
    <property type="entry name" value="Peptidase_aspartic_dom_sf"/>
</dbReference>
<dbReference type="OrthoDB" id="9782977at2"/>
<protein>
    <submittedName>
        <fullName evidence="2">Peptidase</fullName>
    </submittedName>
</protein>
<evidence type="ECO:0000259" key="1">
    <source>
        <dbReference type="Pfam" id="PF05618"/>
    </source>
</evidence>
<dbReference type="Pfam" id="PF05618">
    <property type="entry name" value="Zn_protease"/>
    <property type="match status" value="1"/>
</dbReference>
<reference evidence="2 3" key="1">
    <citation type="submission" date="2019-02" db="EMBL/GenBank/DDBJ databases">
        <title>Genome sequence of the sea-ice species Brumimicrobium glaciale.</title>
        <authorList>
            <person name="Bowman J.P."/>
        </authorList>
    </citation>
    <scope>NUCLEOTIDE SEQUENCE [LARGE SCALE GENOMIC DNA]</scope>
    <source>
        <strain evidence="2 3">IC156</strain>
    </source>
</reference>
<dbReference type="PANTHER" id="PTHR38037:SF1">
    <property type="entry name" value="ATP-DEPENDENT ZINC PROTEASE DOMAIN-CONTAINING PROTEIN-RELATED"/>
    <property type="match status" value="1"/>
</dbReference>
<dbReference type="Proteomes" id="UP000293952">
    <property type="component" value="Unassembled WGS sequence"/>
</dbReference>
<dbReference type="PANTHER" id="PTHR38037">
    <property type="entry name" value="ZN_PROTEASE DOMAIN-CONTAINING PROTEIN"/>
    <property type="match status" value="1"/>
</dbReference>
<dbReference type="Gene3D" id="2.40.70.10">
    <property type="entry name" value="Acid Proteases"/>
    <property type="match status" value="1"/>
</dbReference>
<dbReference type="RefSeq" id="WP_130093839.1">
    <property type="nucleotide sequence ID" value="NZ_SETE01000004.1"/>
</dbReference>
<evidence type="ECO:0000313" key="2">
    <source>
        <dbReference type="EMBL" id="RYM33379.1"/>
    </source>
</evidence>
<dbReference type="EMBL" id="SETE01000004">
    <property type="protein sequence ID" value="RYM33379.1"/>
    <property type="molecule type" value="Genomic_DNA"/>
</dbReference>
<dbReference type="SUPFAM" id="SSF50630">
    <property type="entry name" value="Acid proteases"/>
    <property type="match status" value="1"/>
</dbReference>
<gene>
    <name evidence="2" type="ORF">ERX46_10585</name>
</gene>
<keyword evidence="3" id="KW-1185">Reference proteome</keyword>
<accession>A0A4Q4KN80</accession>
<feature type="domain" description="Retropepsin-like aspartic endopeptidase" evidence="1">
    <location>
        <begin position="29"/>
        <end position="142"/>
    </location>
</feature>
<dbReference type="AlphaFoldDB" id="A0A4Q4KN80"/>
<dbReference type="InterPro" id="IPR008503">
    <property type="entry name" value="Asp_endopeptidase"/>
</dbReference>
<evidence type="ECO:0000313" key="3">
    <source>
        <dbReference type="Proteomes" id="UP000293952"/>
    </source>
</evidence>
<organism evidence="2 3">
    <name type="scientific">Brumimicrobium glaciale</name>
    <dbReference type="NCBI Taxonomy" id="200475"/>
    <lineage>
        <taxon>Bacteria</taxon>
        <taxon>Pseudomonadati</taxon>
        <taxon>Bacteroidota</taxon>
        <taxon>Flavobacteriia</taxon>
        <taxon>Flavobacteriales</taxon>
        <taxon>Crocinitomicaceae</taxon>
        <taxon>Brumimicrobium</taxon>
    </lineage>
</organism>
<name>A0A4Q4KN80_9FLAO</name>
<proteinExistence type="predicted"/>